<evidence type="ECO:0000313" key="1">
    <source>
        <dbReference type="EMBL" id="ACH44327.1"/>
    </source>
</evidence>
<proteinExistence type="evidence at transcript level"/>
<reference evidence="1" key="1">
    <citation type="journal article" date="2006" name="Proc. Natl. Acad. Sci. U.S.A.">
        <title>A molecular neuroethological approach for identifying and characterizing a cascade of behaviorally regulated genes.</title>
        <authorList>
            <person name="Wada K."/>
            <person name="Howard J.T."/>
            <person name="McConnell P."/>
            <person name="Whitney O."/>
            <person name="Lints T."/>
            <person name="Rivas M.V."/>
            <person name="Horita H."/>
            <person name="Patterson M.A."/>
            <person name="White S.A."/>
            <person name="Scharff C."/>
            <person name="Haesler S."/>
            <person name="Zhao S."/>
            <person name="Sakaguchi H."/>
            <person name="Hagiwara M."/>
            <person name="Shiraki T."/>
            <person name="Hirozane-Kishikawa T."/>
            <person name="Skene P."/>
            <person name="Hayashizaki Y."/>
            <person name="Carninci P."/>
            <person name="Jarvis E.D."/>
        </authorList>
    </citation>
    <scope>NUCLEOTIDE SEQUENCE</scope>
    <source>
        <tissue evidence="1">Whole brain</tissue>
    </source>
</reference>
<sequence>MKYRMVTAVLVALVQVSENFPALYHQGWWRLLREGDSCGKW</sequence>
<name>B5FZ66_TAEGU</name>
<dbReference type="AlphaFoldDB" id="B5FZ66"/>
<dbReference type="EMBL" id="DQ214334">
    <property type="protein sequence ID" value="ACH44327.1"/>
    <property type="molecule type" value="mRNA"/>
</dbReference>
<protein>
    <submittedName>
        <fullName evidence="1">Uncharacterized protein</fullName>
    </submittedName>
</protein>
<accession>B5FZ66</accession>
<organism evidence="1">
    <name type="scientific">Taeniopygia guttata</name>
    <name type="common">Zebra finch</name>
    <name type="synonym">Poephila guttata</name>
    <dbReference type="NCBI Taxonomy" id="59729"/>
    <lineage>
        <taxon>Eukaryota</taxon>
        <taxon>Metazoa</taxon>
        <taxon>Chordata</taxon>
        <taxon>Craniata</taxon>
        <taxon>Vertebrata</taxon>
        <taxon>Euteleostomi</taxon>
        <taxon>Archelosauria</taxon>
        <taxon>Archosauria</taxon>
        <taxon>Dinosauria</taxon>
        <taxon>Saurischia</taxon>
        <taxon>Theropoda</taxon>
        <taxon>Coelurosauria</taxon>
        <taxon>Aves</taxon>
        <taxon>Neognathae</taxon>
        <taxon>Neoaves</taxon>
        <taxon>Telluraves</taxon>
        <taxon>Australaves</taxon>
        <taxon>Passeriformes</taxon>
        <taxon>Passeroidea</taxon>
        <taxon>Estrildidae</taxon>
        <taxon>Estrildinae</taxon>
        <taxon>Taeniopygia</taxon>
    </lineage>
</organism>